<accession>Q1G9J0</accession>
<evidence type="ECO:0000313" key="1">
    <source>
        <dbReference type="EMBL" id="CAI98204.1"/>
    </source>
</evidence>
<keyword evidence="2" id="KW-1185">Reference proteome</keyword>
<reference evidence="1 2" key="1">
    <citation type="journal article" date="2006" name="Proc. Natl. Acad. Sci. U.S.A.">
        <title>The complete genome sequence of Lactobacillus bulgaricus reveals extensive and ongoing reductive evolution.</title>
        <authorList>
            <person name="van de Guchte M."/>
            <person name="Penaud S."/>
            <person name="Grimaldi C."/>
            <person name="Barbe V."/>
            <person name="Bryson K."/>
            <person name="Nicolas P."/>
            <person name="Robert C."/>
            <person name="Oztas S."/>
            <person name="Mangenot S."/>
            <person name="Couloux A."/>
            <person name="Loux V."/>
            <person name="Dervyn R."/>
            <person name="Bossy R."/>
            <person name="Bolotin A."/>
            <person name="Batto J.-M."/>
            <person name="Walunas T."/>
            <person name="Gibrat J.-F."/>
            <person name="Bessieres P."/>
            <person name="Weissenbach J."/>
            <person name="Ehrlich S.D."/>
            <person name="Maguin E."/>
        </authorList>
    </citation>
    <scope>NUCLEOTIDE SEQUENCE [LARGE SCALE GENOMIC DNA]</scope>
    <source>
        <strain evidence="2">ATCC 11842 / DSM 20081 / BCRC 10696 / JCM 1002 / NBRC 13953 / NCIMB 11778 / NCTC 12712 / WDCM 00102 / Lb 14</strain>
    </source>
</reference>
<dbReference type="EMBL" id="CR954253">
    <property type="protein sequence ID" value="CAI98204.1"/>
    <property type="molecule type" value="Genomic_DNA"/>
</dbReference>
<organism evidence="1 2">
    <name type="scientific">Lactobacillus delbrueckii subsp. bulgaricus (strain ATCC 11842 / DSM 20081 / BCRC 10696 / JCM 1002 / NBRC 13953 / NCIMB 11778 / NCTC 12712 / WDCM 00102 / Lb 14)</name>
    <dbReference type="NCBI Taxonomy" id="390333"/>
    <lineage>
        <taxon>Bacteria</taxon>
        <taxon>Bacillati</taxon>
        <taxon>Bacillota</taxon>
        <taxon>Bacilli</taxon>
        <taxon>Lactobacillales</taxon>
        <taxon>Lactobacillaceae</taxon>
        <taxon>Lactobacillus</taxon>
    </lineage>
</organism>
<dbReference type="BioCyc" id="LDEL390333:LDB_RS06020-MONOMER"/>
<sequence>MLQFDGAEKSIDSFSKMIFGEEDVNKEAFDDHDQIFDEFKKIVKYLNRQTCSSVVYYLRGGEK</sequence>
<name>Q1G9J0_LACDA</name>
<gene>
    <name evidence="1" type="ordered locus">Ldb1403</name>
</gene>
<dbReference type="Proteomes" id="UP000001259">
    <property type="component" value="Chromosome"/>
</dbReference>
<evidence type="ECO:0000313" key="2">
    <source>
        <dbReference type="Proteomes" id="UP000001259"/>
    </source>
</evidence>
<protein>
    <submittedName>
        <fullName evidence="1">Uncharacterized protein</fullName>
    </submittedName>
</protein>
<dbReference type="PATRIC" id="fig|390333.13.peg.1965"/>
<dbReference type="KEGG" id="ldb:Ldb1403"/>
<dbReference type="AlphaFoldDB" id="Q1G9J0"/>
<dbReference type="HOGENOM" id="CLU_2880181_0_0_9"/>
<proteinExistence type="predicted"/>